<accession>A0A426YFB5</accession>
<feature type="compositionally biased region" description="Basic and acidic residues" evidence="1">
    <location>
        <begin position="193"/>
        <end position="206"/>
    </location>
</feature>
<reference evidence="2 3" key="1">
    <citation type="journal article" date="2014" name="Agronomy (Basel)">
        <title>A Draft Genome Sequence for Ensete ventricosum, the Drought-Tolerant Tree Against Hunger.</title>
        <authorList>
            <person name="Harrison J."/>
            <person name="Moore K.A."/>
            <person name="Paszkiewicz K."/>
            <person name="Jones T."/>
            <person name="Grant M."/>
            <person name="Ambacheew D."/>
            <person name="Muzemil S."/>
            <person name="Studholme D.J."/>
        </authorList>
    </citation>
    <scope>NUCLEOTIDE SEQUENCE [LARGE SCALE GENOMIC DNA]</scope>
</reference>
<sequence length="218" mass="23874">MGRPFLKSEIRVCNQSPLRGFLEGFYTCGRGSHRIGPLLAAIVPDCVEYDLCRILGSSDSIVRCFNHFTFLSIRRASRSSLQKVGQPPTRIYCEVGIQRGNFPDRRQTNVASGDNVLKITSLPQGDKLPPRSLITLLFGSKGPHLCPLLFSSVVSVLLVLSAMDLATLRSMPKASGNKTTSTTRATSSLSEVEEIRVEATPKRHDGMLVPTELNNGSR</sequence>
<gene>
    <name evidence="2" type="ORF">B296_00051788</name>
</gene>
<feature type="compositionally biased region" description="Low complexity" evidence="1">
    <location>
        <begin position="175"/>
        <end position="190"/>
    </location>
</feature>
<proteinExistence type="predicted"/>
<dbReference type="Proteomes" id="UP000287651">
    <property type="component" value="Unassembled WGS sequence"/>
</dbReference>
<organism evidence="2 3">
    <name type="scientific">Ensete ventricosum</name>
    <name type="common">Abyssinian banana</name>
    <name type="synonym">Musa ensete</name>
    <dbReference type="NCBI Taxonomy" id="4639"/>
    <lineage>
        <taxon>Eukaryota</taxon>
        <taxon>Viridiplantae</taxon>
        <taxon>Streptophyta</taxon>
        <taxon>Embryophyta</taxon>
        <taxon>Tracheophyta</taxon>
        <taxon>Spermatophyta</taxon>
        <taxon>Magnoliopsida</taxon>
        <taxon>Liliopsida</taxon>
        <taxon>Zingiberales</taxon>
        <taxon>Musaceae</taxon>
        <taxon>Ensete</taxon>
    </lineage>
</organism>
<dbReference type="EMBL" id="AMZH03012801">
    <property type="protein sequence ID" value="RRT50367.1"/>
    <property type="molecule type" value="Genomic_DNA"/>
</dbReference>
<feature type="region of interest" description="Disordered" evidence="1">
    <location>
        <begin position="172"/>
        <end position="218"/>
    </location>
</feature>
<evidence type="ECO:0000256" key="1">
    <source>
        <dbReference type="SAM" id="MobiDB-lite"/>
    </source>
</evidence>
<evidence type="ECO:0000313" key="3">
    <source>
        <dbReference type="Proteomes" id="UP000287651"/>
    </source>
</evidence>
<protein>
    <submittedName>
        <fullName evidence="2">Uncharacterized protein</fullName>
    </submittedName>
</protein>
<evidence type="ECO:0000313" key="2">
    <source>
        <dbReference type="EMBL" id="RRT50367.1"/>
    </source>
</evidence>
<name>A0A426YFB5_ENSVE</name>
<comment type="caution">
    <text evidence="2">The sequence shown here is derived from an EMBL/GenBank/DDBJ whole genome shotgun (WGS) entry which is preliminary data.</text>
</comment>
<dbReference type="AlphaFoldDB" id="A0A426YFB5"/>